<comment type="caution">
    <text evidence="1">The sequence shown here is derived from an EMBL/GenBank/DDBJ whole genome shotgun (WGS) entry which is preliminary data.</text>
</comment>
<organism evidence="1 2">
    <name type="scientific">Trichinella patagoniensis</name>
    <dbReference type="NCBI Taxonomy" id="990121"/>
    <lineage>
        <taxon>Eukaryota</taxon>
        <taxon>Metazoa</taxon>
        <taxon>Ecdysozoa</taxon>
        <taxon>Nematoda</taxon>
        <taxon>Enoplea</taxon>
        <taxon>Dorylaimia</taxon>
        <taxon>Trichinellida</taxon>
        <taxon>Trichinellidae</taxon>
        <taxon>Trichinella</taxon>
    </lineage>
</organism>
<protein>
    <submittedName>
        <fullName evidence="1">Uncharacterized protein</fullName>
    </submittedName>
</protein>
<dbReference type="Proteomes" id="UP000054783">
    <property type="component" value="Unassembled WGS sequence"/>
</dbReference>
<dbReference type="EMBL" id="JYDQ01004714">
    <property type="protein sequence ID" value="KRX89986.1"/>
    <property type="molecule type" value="Genomic_DNA"/>
</dbReference>
<evidence type="ECO:0000313" key="1">
    <source>
        <dbReference type="EMBL" id="KRX89986.1"/>
    </source>
</evidence>
<reference evidence="1 2" key="1">
    <citation type="submission" date="2015-01" db="EMBL/GenBank/DDBJ databases">
        <title>Evolution of Trichinella species and genotypes.</title>
        <authorList>
            <person name="Korhonen P.K."/>
            <person name="Edoardo P."/>
            <person name="Giuseppe L.R."/>
            <person name="Gasser R.B."/>
        </authorList>
    </citation>
    <scope>NUCLEOTIDE SEQUENCE [LARGE SCALE GENOMIC DNA]</scope>
    <source>
        <strain evidence="1">ISS2496</strain>
    </source>
</reference>
<gene>
    <name evidence="1" type="ORF">T12_12947</name>
</gene>
<proteinExistence type="predicted"/>
<name>A0A0V0XPZ1_9BILA</name>
<sequence length="34" mass="4107">MRSLQKKSCRNQCLQCGNRLHQICFPLYHRSDEL</sequence>
<keyword evidence="2" id="KW-1185">Reference proteome</keyword>
<evidence type="ECO:0000313" key="2">
    <source>
        <dbReference type="Proteomes" id="UP000054783"/>
    </source>
</evidence>
<dbReference type="AlphaFoldDB" id="A0A0V0XPZ1"/>
<accession>A0A0V0XPZ1</accession>